<protein>
    <recommendedName>
        <fullName evidence="5">Transcription factor MBP1</fullName>
    </recommendedName>
</protein>
<dbReference type="STRING" id="1382522.W6MXW0"/>
<organism evidence="10 11">
    <name type="scientific">Kuraishia capsulata CBS 1993</name>
    <dbReference type="NCBI Taxonomy" id="1382522"/>
    <lineage>
        <taxon>Eukaryota</taxon>
        <taxon>Fungi</taxon>
        <taxon>Dikarya</taxon>
        <taxon>Ascomycota</taxon>
        <taxon>Saccharomycotina</taxon>
        <taxon>Pichiomycetes</taxon>
        <taxon>Pichiales</taxon>
        <taxon>Pichiaceae</taxon>
        <taxon>Kuraishia</taxon>
    </lineage>
</organism>
<dbReference type="Gene3D" id="3.10.260.10">
    <property type="entry name" value="Transcription regulator HTH, APSES-type DNA-binding domain"/>
    <property type="match status" value="1"/>
</dbReference>
<dbReference type="InterPro" id="IPR036887">
    <property type="entry name" value="HTH_APSES_sf"/>
</dbReference>
<dbReference type="RefSeq" id="XP_022461554.1">
    <property type="nucleotide sequence ID" value="XM_022605996.1"/>
</dbReference>
<dbReference type="FunFam" id="3.10.260.10:FF:000004">
    <property type="entry name" value="Transcription factor MBP1"/>
    <property type="match status" value="1"/>
</dbReference>
<reference evidence="10" key="1">
    <citation type="submission" date="2013-12" db="EMBL/GenBank/DDBJ databases">
        <authorList>
            <person name="Genoscope - CEA"/>
        </authorList>
    </citation>
    <scope>NUCLEOTIDE SEQUENCE</scope>
    <source>
        <strain evidence="10">CBS 1993</strain>
    </source>
</reference>
<dbReference type="InterPro" id="IPR036770">
    <property type="entry name" value="Ankyrin_rpt-contain_sf"/>
</dbReference>
<evidence type="ECO:0000256" key="7">
    <source>
        <dbReference type="SAM" id="Coils"/>
    </source>
</evidence>
<dbReference type="SMART" id="SM01252">
    <property type="entry name" value="KilA-N"/>
    <property type="match status" value="1"/>
</dbReference>
<dbReference type="SUPFAM" id="SSF54616">
    <property type="entry name" value="DNA-binding domain of Mlu1-box binding protein MBP1"/>
    <property type="match status" value="1"/>
</dbReference>
<feature type="repeat" description="ANK" evidence="6">
    <location>
        <begin position="425"/>
        <end position="457"/>
    </location>
</feature>
<keyword evidence="1" id="KW-0677">Repeat</keyword>
<dbReference type="PROSITE" id="PS50297">
    <property type="entry name" value="ANK_REP_REGION"/>
    <property type="match status" value="2"/>
</dbReference>
<feature type="compositionally biased region" description="Basic residues" evidence="8">
    <location>
        <begin position="115"/>
        <end position="126"/>
    </location>
</feature>
<evidence type="ECO:0000313" key="11">
    <source>
        <dbReference type="Proteomes" id="UP000019384"/>
    </source>
</evidence>
<dbReference type="GeneID" id="34522942"/>
<dbReference type="EMBL" id="HG793131">
    <property type="protein sequence ID" value="CDK29570.1"/>
    <property type="molecule type" value="Genomic_DNA"/>
</dbReference>
<dbReference type="PANTHER" id="PTHR43828">
    <property type="entry name" value="ASPARAGINASE"/>
    <property type="match status" value="1"/>
</dbReference>
<dbReference type="Pfam" id="PF04383">
    <property type="entry name" value="KilA-N"/>
    <property type="match status" value="1"/>
</dbReference>
<dbReference type="GO" id="GO:0030907">
    <property type="term" value="C:MBF transcription complex"/>
    <property type="evidence" value="ECO:0007669"/>
    <property type="project" value="TreeGrafter"/>
</dbReference>
<feature type="compositionally biased region" description="Polar residues" evidence="8">
    <location>
        <begin position="217"/>
        <end position="227"/>
    </location>
</feature>
<dbReference type="InterPro" id="IPR018004">
    <property type="entry name" value="KilA/APSES_HTH"/>
</dbReference>
<evidence type="ECO:0000256" key="3">
    <source>
        <dbReference type="ARBA" id="ARBA00023125"/>
    </source>
</evidence>
<feature type="coiled-coil region" evidence="7">
    <location>
        <begin position="524"/>
        <end position="589"/>
    </location>
</feature>
<feature type="domain" description="HTH APSES-type" evidence="9">
    <location>
        <begin position="5"/>
        <end position="111"/>
    </location>
</feature>
<evidence type="ECO:0000256" key="8">
    <source>
        <dbReference type="SAM" id="MobiDB-lite"/>
    </source>
</evidence>
<evidence type="ECO:0000256" key="4">
    <source>
        <dbReference type="ARBA" id="ARBA00054211"/>
    </source>
</evidence>
<evidence type="ECO:0000256" key="1">
    <source>
        <dbReference type="ARBA" id="ARBA00022737"/>
    </source>
</evidence>
<feature type="region of interest" description="Disordered" evidence="8">
    <location>
        <begin position="101"/>
        <end position="261"/>
    </location>
</feature>
<dbReference type="PROSITE" id="PS50088">
    <property type="entry name" value="ANK_REPEAT"/>
    <property type="match status" value="2"/>
</dbReference>
<dbReference type="InterPro" id="IPR051642">
    <property type="entry name" value="SWI6-like"/>
</dbReference>
<evidence type="ECO:0000259" key="9">
    <source>
        <dbReference type="PROSITE" id="PS51299"/>
    </source>
</evidence>
<feature type="repeat" description="ANK" evidence="6">
    <location>
        <begin position="304"/>
        <end position="336"/>
    </location>
</feature>
<dbReference type="Pfam" id="PF00023">
    <property type="entry name" value="Ank"/>
    <property type="match status" value="2"/>
</dbReference>
<dbReference type="InterPro" id="IPR002110">
    <property type="entry name" value="Ankyrin_rpt"/>
</dbReference>
<comment type="function">
    <text evidence="4">Binds to MCB elements (Mlu I cell cycle box) found in the promoter of most DNA synthesis genes. Transcriptional activation by MBF has an important role in the transition from G1 to S phase. It may have a dual role in that it behaves as an activator of transcription at the G1-S boundary and as a repressor during other stages of the cell cycle.</text>
</comment>
<dbReference type="SMART" id="SM00248">
    <property type="entry name" value="ANK"/>
    <property type="match status" value="2"/>
</dbReference>
<dbReference type="GO" id="GO:0003677">
    <property type="term" value="F:DNA binding"/>
    <property type="evidence" value="ECO:0007669"/>
    <property type="project" value="UniProtKB-KW"/>
</dbReference>
<gene>
    <name evidence="10" type="ORF">KUCA_T00005562001</name>
</gene>
<feature type="compositionally biased region" description="Basic and acidic residues" evidence="8">
    <location>
        <begin position="127"/>
        <end position="139"/>
    </location>
</feature>
<accession>W6MXW0</accession>
<dbReference type="GO" id="GO:0033309">
    <property type="term" value="C:SBF transcription complex"/>
    <property type="evidence" value="ECO:0007669"/>
    <property type="project" value="TreeGrafter"/>
</dbReference>
<evidence type="ECO:0000313" key="10">
    <source>
        <dbReference type="EMBL" id="CDK29570.1"/>
    </source>
</evidence>
<dbReference type="Gene3D" id="1.25.40.20">
    <property type="entry name" value="Ankyrin repeat-containing domain"/>
    <property type="match status" value="1"/>
</dbReference>
<sequence length="691" mass="76866">MSDQVYSATYSGVPVFEFITPKTSVMRRQQDGWINATHILKVADFPKAKRTRILERDVQTGTHEKIQGGYGKYQGTWVPLERAREIAVQFGVDGELSAIFDFAPNAGDPPPPPAPKHHHASSATKPKKPERLEKPEKPALRRMVRPGAESPTNALSASIPRKRGRPPKSRENSTVDEPAARNAVATNRHEQYRSIQQHSRPRPLYNDYDADEPNSHLELSSSPSEFMSDTDLDNALRSHQDGSGQVALRQSTHPTEAGWYDPGKEYTSRLLEYFLAPPERPQEVPEFLLHPTRGFDVNQPIDKEGNTTFHWACSMGDLRISDALLNYGANYRCLNHAGQVPAMRAVLFTNAFARRTFPKLLDLLRDTLLDRDSRGRTMLHHIAASSDSRARLPAARYYLDALLAKVSEIQPLERLSNFVNQQDAEGNTALHVFVLSGAKKCVKVMLGYGARVDISNEHGETVYDFLSTASLRPDLESVETLQSFPSLNFNVPRYSETAMQINHRVSSQLSEKLLELSSAFDAELQQTDDDLSESRAQLAGLEEDVRTTNVEIGVIVARHDKGMSVAAQLVELGEQYAQKSARLRSLLERAQAKDLAEVVQRCEGESGAGPQSVAATVDATTIASVVELSRLQLSRKRKVEEIVTLFAEASGESEKMNQYRRLVSLCCSVELEEVDGLLDGIAEALQSVERE</sequence>
<keyword evidence="3" id="KW-0238">DNA-binding</keyword>
<dbReference type="OrthoDB" id="6718656at2759"/>
<dbReference type="HOGENOM" id="CLU_009666_3_0_1"/>
<keyword evidence="2 6" id="KW-0040">ANK repeat</keyword>
<dbReference type="InterPro" id="IPR003163">
    <property type="entry name" value="Tscrpt_reg_HTH_APSES-type"/>
</dbReference>
<dbReference type="PANTHER" id="PTHR43828:SF15">
    <property type="entry name" value="TRANSCRIPTION FACTOR MBP1"/>
    <property type="match status" value="1"/>
</dbReference>
<dbReference type="Proteomes" id="UP000019384">
    <property type="component" value="Unassembled WGS sequence"/>
</dbReference>
<dbReference type="AlphaFoldDB" id="W6MXW0"/>
<dbReference type="PROSITE" id="PS51299">
    <property type="entry name" value="HTH_APSES"/>
    <property type="match status" value="1"/>
</dbReference>
<dbReference type="GO" id="GO:0001228">
    <property type="term" value="F:DNA-binding transcription activator activity, RNA polymerase II-specific"/>
    <property type="evidence" value="ECO:0007669"/>
    <property type="project" value="UniProtKB-ARBA"/>
</dbReference>
<reference evidence="10" key="2">
    <citation type="submission" date="2014-02" db="EMBL/GenBank/DDBJ databases">
        <title>Complete DNA sequence of /Kuraishia capsulata/ illustrates novel genomic features among budding yeasts (/Saccharomycotina/).</title>
        <authorList>
            <person name="Morales L."/>
            <person name="Noel B."/>
            <person name="Porcel B."/>
            <person name="Marcet-Houben M."/>
            <person name="Hullo M-F."/>
            <person name="Sacerdot C."/>
            <person name="Tekaia F."/>
            <person name="Leh-Louis V."/>
            <person name="Despons L."/>
            <person name="Khanna V."/>
            <person name="Aury J-M."/>
            <person name="Barbe V."/>
            <person name="Couloux A."/>
            <person name="Labadie K."/>
            <person name="Pelletier E."/>
            <person name="Souciet J-L."/>
            <person name="Boekhout T."/>
            <person name="Gabaldon T."/>
            <person name="Wincker P."/>
            <person name="Dujon B."/>
        </authorList>
    </citation>
    <scope>NUCLEOTIDE SEQUENCE</scope>
    <source>
        <strain evidence="10">CBS 1993</strain>
    </source>
</reference>
<evidence type="ECO:0000256" key="5">
    <source>
        <dbReference type="ARBA" id="ARBA00073969"/>
    </source>
</evidence>
<evidence type="ECO:0000256" key="6">
    <source>
        <dbReference type="PROSITE-ProRule" id="PRU00023"/>
    </source>
</evidence>
<evidence type="ECO:0000256" key="2">
    <source>
        <dbReference type="ARBA" id="ARBA00023043"/>
    </source>
</evidence>
<keyword evidence="7" id="KW-0175">Coiled coil</keyword>
<proteinExistence type="predicted"/>
<dbReference type="SUPFAM" id="SSF48403">
    <property type="entry name" value="Ankyrin repeat"/>
    <property type="match status" value="1"/>
</dbReference>
<name>W6MXW0_9ASCO</name>
<keyword evidence="11" id="KW-1185">Reference proteome</keyword>